<evidence type="ECO:0000313" key="3">
    <source>
        <dbReference type="Proteomes" id="UP000620633"/>
    </source>
</evidence>
<proteinExistence type="predicted"/>
<protein>
    <submittedName>
        <fullName evidence="2">Uncharacterized protein</fullName>
    </submittedName>
</protein>
<comment type="caution">
    <text evidence="2">The sequence shown here is derived from an EMBL/GenBank/DDBJ whole genome shotgun (WGS) entry which is preliminary data.</text>
</comment>
<dbReference type="Proteomes" id="UP000620633">
    <property type="component" value="Unassembled WGS sequence"/>
</dbReference>
<sequence>MTVTGAGGGRQIVTRDRPAAGTGQLEVRRSGRVMAVAAAGGATREGRPGALRGCREWRGVTTREARKGSEAGEWTRRPATRDRELCRGEGGAASPVTEQREAVKG</sequence>
<feature type="region of interest" description="Disordered" evidence="1">
    <location>
        <begin position="62"/>
        <end position="105"/>
    </location>
</feature>
<feature type="compositionally biased region" description="Gly residues" evidence="1">
    <location>
        <begin position="1"/>
        <end position="10"/>
    </location>
</feature>
<evidence type="ECO:0000256" key="1">
    <source>
        <dbReference type="SAM" id="MobiDB-lite"/>
    </source>
</evidence>
<dbReference type="EMBL" id="BMQO01000019">
    <property type="protein sequence ID" value="GGS36454.1"/>
    <property type="molecule type" value="Genomic_DNA"/>
</dbReference>
<keyword evidence="3" id="KW-1185">Reference proteome</keyword>
<accession>A0ABQ2SPN9</accession>
<feature type="compositionally biased region" description="Basic and acidic residues" evidence="1">
    <location>
        <begin position="62"/>
        <end position="87"/>
    </location>
</feature>
<feature type="region of interest" description="Disordered" evidence="1">
    <location>
        <begin position="1"/>
        <end position="26"/>
    </location>
</feature>
<reference evidence="3" key="1">
    <citation type="journal article" date="2019" name="Int. J. Syst. Evol. Microbiol.">
        <title>The Global Catalogue of Microorganisms (GCM) 10K type strain sequencing project: providing services to taxonomists for standard genome sequencing and annotation.</title>
        <authorList>
            <consortium name="The Broad Institute Genomics Platform"/>
            <consortium name="The Broad Institute Genome Sequencing Center for Infectious Disease"/>
            <person name="Wu L."/>
            <person name="Ma J."/>
        </authorList>
    </citation>
    <scope>NUCLEOTIDE SEQUENCE [LARGE SCALE GENOMIC DNA]</scope>
    <source>
        <strain evidence="3">JCM 31406</strain>
    </source>
</reference>
<name>A0ABQ2SPN9_9DEIO</name>
<gene>
    <name evidence="2" type="ORF">GCM10008961_30110</name>
</gene>
<evidence type="ECO:0000313" key="2">
    <source>
        <dbReference type="EMBL" id="GGS36454.1"/>
    </source>
</evidence>
<organism evidence="2 3">
    <name type="scientific">Deinococcus knuensis</name>
    <dbReference type="NCBI Taxonomy" id="1837380"/>
    <lineage>
        <taxon>Bacteria</taxon>
        <taxon>Thermotogati</taxon>
        <taxon>Deinococcota</taxon>
        <taxon>Deinococci</taxon>
        <taxon>Deinococcales</taxon>
        <taxon>Deinococcaceae</taxon>
        <taxon>Deinococcus</taxon>
    </lineage>
</organism>